<dbReference type="GO" id="GO:0046983">
    <property type="term" value="F:protein dimerization activity"/>
    <property type="evidence" value="ECO:0007669"/>
    <property type="project" value="InterPro"/>
</dbReference>
<evidence type="ECO:0000313" key="9">
    <source>
        <dbReference type="Proteomes" id="UP001231189"/>
    </source>
</evidence>
<dbReference type="EMBL" id="JAUUTY010000098">
    <property type="protein sequence ID" value="KAK1603232.1"/>
    <property type="molecule type" value="Genomic_DNA"/>
</dbReference>
<dbReference type="AlphaFoldDB" id="A0AAD8QIV3"/>
<proteinExistence type="predicted"/>
<dbReference type="SMART" id="SM00432">
    <property type="entry name" value="MADS"/>
    <property type="match status" value="1"/>
</dbReference>
<evidence type="ECO:0000256" key="3">
    <source>
        <dbReference type="ARBA" id="ARBA00023125"/>
    </source>
</evidence>
<protein>
    <recommendedName>
        <fullName evidence="7">MADS-box domain-containing protein</fullName>
    </recommendedName>
</protein>
<dbReference type="Pfam" id="PF00319">
    <property type="entry name" value="SRF-TF"/>
    <property type="match status" value="1"/>
</dbReference>
<dbReference type="PROSITE" id="PS50066">
    <property type="entry name" value="MADS_BOX_2"/>
    <property type="match status" value="1"/>
</dbReference>
<dbReference type="InterPro" id="IPR002100">
    <property type="entry name" value="TF_MADSbox"/>
</dbReference>
<feature type="region of interest" description="Disordered" evidence="6">
    <location>
        <begin position="161"/>
        <end position="180"/>
    </location>
</feature>
<evidence type="ECO:0000313" key="8">
    <source>
        <dbReference type="EMBL" id="KAK1603232.1"/>
    </source>
</evidence>
<dbReference type="InterPro" id="IPR036879">
    <property type="entry name" value="TF_MADSbox_sf"/>
</dbReference>
<dbReference type="Gene3D" id="3.40.1810.10">
    <property type="entry name" value="Transcription factor, MADS-box"/>
    <property type="match status" value="1"/>
</dbReference>
<dbReference type="GO" id="GO:0000981">
    <property type="term" value="F:DNA-binding transcription factor activity, RNA polymerase II-specific"/>
    <property type="evidence" value="ECO:0007669"/>
    <property type="project" value="InterPro"/>
</dbReference>
<keyword evidence="4" id="KW-0804">Transcription</keyword>
<name>A0AAD8QIV3_LOLMU</name>
<dbReference type="SUPFAM" id="SSF55455">
    <property type="entry name" value="SRF-like"/>
    <property type="match status" value="1"/>
</dbReference>
<keyword evidence="5" id="KW-0539">Nucleus</keyword>
<comment type="subcellular location">
    <subcellularLocation>
        <location evidence="1">Nucleus</location>
    </subcellularLocation>
</comment>
<dbReference type="GO" id="GO:0005634">
    <property type="term" value="C:nucleus"/>
    <property type="evidence" value="ECO:0007669"/>
    <property type="project" value="UniProtKB-SubCell"/>
</dbReference>
<comment type="caution">
    <text evidence="8">The sequence shown here is derived from an EMBL/GenBank/DDBJ whole genome shotgun (WGS) entry which is preliminary data.</text>
</comment>
<dbReference type="GO" id="GO:0000987">
    <property type="term" value="F:cis-regulatory region sequence-specific DNA binding"/>
    <property type="evidence" value="ECO:0007669"/>
    <property type="project" value="InterPro"/>
</dbReference>
<keyword evidence="3" id="KW-0238">DNA-binding</keyword>
<evidence type="ECO:0000256" key="1">
    <source>
        <dbReference type="ARBA" id="ARBA00004123"/>
    </source>
</evidence>
<sequence>MSHSYRGRLKMQWIMDKTKRKKALDRRLPNVLKKVREISVLCDTPACLVVYLPGEARPVVWPSPEAARKVVRRYRDLDFGRFKEKLDGLEILQQRNEKVRVRLAKVQQQTRNQQVKLVLHDFLAGYRENFNDLPNDFLAATASTVQTKLDIVKARLRQLRSGRAPPRPKPEDGRMVATPQNVGPATYMTLGREPPYGSYLFGTLDASDIVGEGSVLPTAEEMHAWLMRAGILSRPPKLSPSFLDL</sequence>
<dbReference type="InterPro" id="IPR033897">
    <property type="entry name" value="SRF-like_MADS-box"/>
</dbReference>
<feature type="domain" description="MADS-box" evidence="7">
    <location>
        <begin position="4"/>
        <end position="51"/>
    </location>
</feature>
<gene>
    <name evidence="8" type="ORF">QYE76_048346</name>
</gene>
<evidence type="ECO:0000256" key="2">
    <source>
        <dbReference type="ARBA" id="ARBA00023015"/>
    </source>
</evidence>
<dbReference type="CDD" id="cd00266">
    <property type="entry name" value="MADS_SRF_like"/>
    <property type="match status" value="1"/>
</dbReference>
<evidence type="ECO:0000259" key="7">
    <source>
        <dbReference type="PROSITE" id="PS50066"/>
    </source>
</evidence>
<evidence type="ECO:0000256" key="5">
    <source>
        <dbReference type="ARBA" id="ARBA00023242"/>
    </source>
</evidence>
<organism evidence="8 9">
    <name type="scientific">Lolium multiflorum</name>
    <name type="common">Italian ryegrass</name>
    <name type="synonym">Lolium perenne subsp. multiflorum</name>
    <dbReference type="NCBI Taxonomy" id="4521"/>
    <lineage>
        <taxon>Eukaryota</taxon>
        <taxon>Viridiplantae</taxon>
        <taxon>Streptophyta</taxon>
        <taxon>Embryophyta</taxon>
        <taxon>Tracheophyta</taxon>
        <taxon>Spermatophyta</taxon>
        <taxon>Magnoliopsida</taxon>
        <taxon>Liliopsida</taxon>
        <taxon>Poales</taxon>
        <taxon>Poaceae</taxon>
        <taxon>BOP clade</taxon>
        <taxon>Pooideae</taxon>
        <taxon>Poodae</taxon>
        <taxon>Poeae</taxon>
        <taxon>Poeae Chloroplast Group 2 (Poeae type)</taxon>
        <taxon>Loliodinae</taxon>
        <taxon>Loliinae</taxon>
        <taxon>Lolium</taxon>
    </lineage>
</organism>
<evidence type="ECO:0000256" key="4">
    <source>
        <dbReference type="ARBA" id="ARBA00023163"/>
    </source>
</evidence>
<reference evidence="8" key="1">
    <citation type="submission" date="2023-07" db="EMBL/GenBank/DDBJ databases">
        <title>A chromosome-level genome assembly of Lolium multiflorum.</title>
        <authorList>
            <person name="Chen Y."/>
            <person name="Copetti D."/>
            <person name="Kolliker R."/>
            <person name="Studer B."/>
        </authorList>
    </citation>
    <scope>NUCLEOTIDE SEQUENCE</scope>
    <source>
        <strain evidence="8">02402/16</strain>
        <tissue evidence="8">Leaf</tissue>
    </source>
</reference>
<evidence type="ECO:0000256" key="6">
    <source>
        <dbReference type="SAM" id="MobiDB-lite"/>
    </source>
</evidence>
<keyword evidence="2" id="KW-0805">Transcription regulation</keyword>
<accession>A0AAD8QIV3</accession>
<dbReference type="GO" id="GO:0045944">
    <property type="term" value="P:positive regulation of transcription by RNA polymerase II"/>
    <property type="evidence" value="ECO:0007669"/>
    <property type="project" value="InterPro"/>
</dbReference>
<dbReference type="Proteomes" id="UP001231189">
    <property type="component" value="Unassembled WGS sequence"/>
</dbReference>
<keyword evidence="9" id="KW-1185">Reference proteome</keyword>